<reference evidence="2 3" key="1">
    <citation type="submission" date="2020-02" db="EMBL/GenBank/DDBJ databases">
        <title>Genomic and physiological characterization of two novel Nitrospinaceae genera.</title>
        <authorList>
            <person name="Mueller A.J."/>
            <person name="Jung M.-Y."/>
            <person name="Strachan C.R."/>
            <person name="Herbold C.W."/>
            <person name="Kirkegaard R.H."/>
            <person name="Daims H."/>
        </authorList>
    </citation>
    <scope>NUCLEOTIDE SEQUENCE [LARGE SCALE GENOMIC DNA]</scope>
    <source>
        <strain evidence="2">EB</strain>
    </source>
</reference>
<evidence type="ECO:0000313" key="2">
    <source>
        <dbReference type="EMBL" id="QPJ62365.1"/>
    </source>
</evidence>
<dbReference type="Proteomes" id="UP000594688">
    <property type="component" value="Chromosome"/>
</dbReference>
<sequence length="244" mass="27303">MEPPPVLKSDPIATDSKNLESDSASALKTENEDTGTPLVQLEDEGDWAEEAKFIVSGQTTQDQTFQERPIILPAAYGSPRLVFLIRDPYWVFAFWEIPPDNAHELLAKLGKSWDQVHWVLRMHSPNKDNASPDATWDTAIDPSAPGWYLHLSPPGTSFQGEIGLCDESGRFVGLTCSNIATLPPDRPSPFVDEQWPITQADHETHYAGLPMALQQMSIKTMNPELIEQWQASRPVSRPNPFEKK</sequence>
<feature type="region of interest" description="Disordered" evidence="1">
    <location>
        <begin position="1"/>
        <end position="38"/>
    </location>
</feature>
<dbReference type="Pfam" id="PF16258">
    <property type="entry name" value="DUF4912"/>
    <property type="match status" value="1"/>
</dbReference>
<evidence type="ECO:0000256" key="1">
    <source>
        <dbReference type="SAM" id="MobiDB-lite"/>
    </source>
</evidence>
<dbReference type="KEGG" id="nli:G3M70_10995"/>
<organism evidence="2 3">
    <name type="scientific">Candidatus Nitronauta litoralis</name>
    <dbReference type="NCBI Taxonomy" id="2705533"/>
    <lineage>
        <taxon>Bacteria</taxon>
        <taxon>Pseudomonadati</taxon>
        <taxon>Nitrospinota/Tectimicrobiota group</taxon>
        <taxon>Nitrospinota</taxon>
        <taxon>Nitrospinia</taxon>
        <taxon>Nitrospinales</taxon>
        <taxon>Nitrospinaceae</taxon>
        <taxon>Candidatus Nitronauta</taxon>
    </lineage>
</organism>
<dbReference type="AlphaFoldDB" id="A0A7T0BWS0"/>
<dbReference type="InterPro" id="IPR032585">
    <property type="entry name" value="DUF4912"/>
</dbReference>
<accession>A0A7T0BWS0</accession>
<evidence type="ECO:0000313" key="3">
    <source>
        <dbReference type="Proteomes" id="UP000594688"/>
    </source>
</evidence>
<proteinExistence type="predicted"/>
<gene>
    <name evidence="2" type="ORF">G3M70_10995</name>
</gene>
<protein>
    <submittedName>
        <fullName evidence="2">DUF4912 domain-containing protein</fullName>
    </submittedName>
</protein>
<dbReference type="EMBL" id="CP048685">
    <property type="protein sequence ID" value="QPJ62365.1"/>
    <property type="molecule type" value="Genomic_DNA"/>
</dbReference>
<name>A0A7T0BWS0_9BACT</name>